<accession>G3HI39</accession>
<sequence length="53" mass="6324">MHNYLQHATFICSTILHFPRISEFWKKKKETHLLNEVINVKNHTTNFNLCILG</sequence>
<dbReference type="InParanoid" id="G3HI39"/>
<name>G3HI39_CRIGR</name>
<gene>
    <name evidence="1" type="ORF">I79_010304</name>
</gene>
<proteinExistence type="predicted"/>
<dbReference type="EMBL" id="JH000397">
    <property type="protein sequence ID" value="EGW05107.1"/>
    <property type="molecule type" value="Genomic_DNA"/>
</dbReference>
<reference evidence="2" key="1">
    <citation type="journal article" date="2011" name="Nat. Biotechnol.">
        <title>The genomic sequence of the Chinese hamster ovary (CHO)-K1 cell line.</title>
        <authorList>
            <person name="Xu X."/>
            <person name="Nagarajan H."/>
            <person name="Lewis N.E."/>
            <person name="Pan S."/>
            <person name="Cai Z."/>
            <person name="Liu X."/>
            <person name="Chen W."/>
            <person name="Xie M."/>
            <person name="Wang W."/>
            <person name="Hammond S."/>
            <person name="Andersen M.R."/>
            <person name="Neff N."/>
            <person name="Passarelli B."/>
            <person name="Koh W."/>
            <person name="Fan H.C."/>
            <person name="Wang J."/>
            <person name="Gui Y."/>
            <person name="Lee K.H."/>
            <person name="Betenbaugh M.J."/>
            <person name="Quake S.R."/>
            <person name="Famili I."/>
            <person name="Palsson B.O."/>
            <person name="Wang J."/>
        </authorList>
    </citation>
    <scope>NUCLEOTIDE SEQUENCE [LARGE SCALE GENOMIC DNA]</scope>
    <source>
        <strain evidence="2">CHO K1 cell line</strain>
    </source>
</reference>
<evidence type="ECO:0000313" key="1">
    <source>
        <dbReference type="EMBL" id="EGW05107.1"/>
    </source>
</evidence>
<evidence type="ECO:0000313" key="2">
    <source>
        <dbReference type="Proteomes" id="UP000001075"/>
    </source>
</evidence>
<dbReference type="AlphaFoldDB" id="G3HI39"/>
<dbReference type="Proteomes" id="UP000001075">
    <property type="component" value="Unassembled WGS sequence"/>
</dbReference>
<protein>
    <submittedName>
        <fullName evidence="1">Uncharacterized protein</fullName>
    </submittedName>
</protein>
<organism evidence="1 2">
    <name type="scientific">Cricetulus griseus</name>
    <name type="common">Chinese hamster</name>
    <name type="synonym">Cricetulus barabensis griseus</name>
    <dbReference type="NCBI Taxonomy" id="10029"/>
    <lineage>
        <taxon>Eukaryota</taxon>
        <taxon>Metazoa</taxon>
        <taxon>Chordata</taxon>
        <taxon>Craniata</taxon>
        <taxon>Vertebrata</taxon>
        <taxon>Euteleostomi</taxon>
        <taxon>Mammalia</taxon>
        <taxon>Eutheria</taxon>
        <taxon>Euarchontoglires</taxon>
        <taxon>Glires</taxon>
        <taxon>Rodentia</taxon>
        <taxon>Myomorpha</taxon>
        <taxon>Muroidea</taxon>
        <taxon>Cricetidae</taxon>
        <taxon>Cricetinae</taxon>
        <taxon>Cricetulus</taxon>
    </lineage>
</organism>